<reference evidence="2" key="1">
    <citation type="submission" date="2025-08" db="UniProtKB">
        <authorList>
            <consortium name="RefSeq"/>
        </authorList>
    </citation>
    <scope>IDENTIFICATION</scope>
</reference>
<protein>
    <submittedName>
        <fullName evidence="2">Uncharacterized protein LOC106751248</fullName>
    </submittedName>
</protein>
<evidence type="ECO:0000313" key="2">
    <source>
        <dbReference type="RefSeq" id="XP_014487587.1"/>
    </source>
</evidence>
<dbReference type="RefSeq" id="XP_014487587.1">
    <property type="nucleotide sequence ID" value="XM_014632101.1"/>
</dbReference>
<proteinExistence type="predicted"/>
<evidence type="ECO:0000313" key="1">
    <source>
        <dbReference type="Proteomes" id="UP000515204"/>
    </source>
</evidence>
<dbReference type="GeneID" id="106751248"/>
<dbReference type="KEGG" id="dqu:106751248"/>
<dbReference type="Proteomes" id="UP000515204">
    <property type="component" value="Unplaced"/>
</dbReference>
<gene>
    <name evidence="2" type="primary">LOC106751248</name>
</gene>
<name>A0A6P3YCH8_DINQU</name>
<sequence length="223" mass="25739">MCVVLPHKLCQVNLHQVVICDLSKTFGNMNNDNIDENIISLYNAQKWEEIAALSSTTDDFRTCKLSWVLPDINDLCWINEIVQKYNLSGIASIGCGCGLLEWLLQKYSGLDIVGIELDSSWWNSKYSPPQFLKNIIFVENKSTNFLVPKKYAMLFCYFNNSTAFHDYMKNYKGNLILVIGPEGNNYTTDPLPFDIKFQKYNWKLTKVKKLVYSNNYITAYSNM</sequence>
<dbReference type="OrthoDB" id="6375980at2759"/>
<keyword evidence="1" id="KW-1185">Reference proteome</keyword>
<organism evidence="1 2">
    <name type="scientific">Dinoponera quadriceps</name>
    <name type="common">South American ant</name>
    <dbReference type="NCBI Taxonomy" id="609295"/>
    <lineage>
        <taxon>Eukaryota</taxon>
        <taxon>Metazoa</taxon>
        <taxon>Ecdysozoa</taxon>
        <taxon>Arthropoda</taxon>
        <taxon>Hexapoda</taxon>
        <taxon>Insecta</taxon>
        <taxon>Pterygota</taxon>
        <taxon>Neoptera</taxon>
        <taxon>Endopterygota</taxon>
        <taxon>Hymenoptera</taxon>
        <taxon>Apocrita</taxon>
        <taxon>Aculeata</taxon>
        <taxon>Formicoidea</taxon>
        <taxon>Formicidae</taxon>
        <taxon>Ponerinae</taxon>
        <taxon>Ponerini</taxon>
        <taxon>Dinoponera</taxon>
    </lineage>
</organism>
<dbReference type="AlphaFoldDB" id="A0A6P3YCH8"/>
<accession>A0A6P3YCH8</accession>